<accession>A0A4R6SFN1</accession>
<dbReference type="Proteomes" id="UP000295444">
    <property type="component" value="Unassembled WGS sequence"/>
</dbReference>
<comment type="caution">
    <text evidence="1">The sequence shown here is derived from an EMBL/GenBank/DDBJ whole genome shotgun (WGS) entry which is preliminary data.</text>
</comment>
<sequence>MTLAQAGRVILPVLDGLDYPAQRWQILVQAELYGAATTTKDTLRRLPPRTYADTGDVTRVLAAL</sequence>
<dbReference type="EMBL" id="SNXZ01000002">
    <property type="protein sequence ID" value="TDQ00822.1"/>
    <property type="molecule type" value="Genomic_DNA"/>
</dbReference>
<dbReference type="InterPro" id="IPR021527">
    <property type="entry name" value="DUF2795"/>
</dbReference>
<evidence type="ECO:0000313" key="2">
    <source>
        <dbReference type="Proteomes" id="UP000295444"/>
    </source>
</evidence>
<gene>
    <name evidence="1" type="ORF">EV186_102688</name>
</gene>
<dbReference type="Pfam" id="PF11387">
    <property type="entry name" value="DUF2795"/>
    <property type="match status" value="1"/>
</dbReference>
<name>A0A4R6SFN1_LABRH</name>
<dbReference type="AlphaFoldDB" id="A0A4R6SFN1"/>
<dbReference type="OrthoDB" id="3579733at2"/>
<proteinExistence type="predicted"/>
<protein>
    <submittedName>
        <fullName evidence="1">Uncharacterized protein DUF2795</fullName>
    </submittedName>
</protein>
<reference evidence="1 2" key="1">
    <citation type="submission" date="2019-03" db="EMBL/GenBank/DDBJ databases">
        <title>Genomic Encyclopedia of Type Strains, Phase IV (KMG-IV): sequencing the most valuable type-strain genomes for metagenomic binning, comparative biology and taxonomic classification.</title>
        <authorList>
            <person name="Goeker M."/>
        </authorList>
    </citation>
    <scope>NUCLEOTIDE SEQUENCE [LARGE SCALE GENOMIC DNA]</scope>
    <source>
        <strain evidence="1 2">DSM 45361</strain>
    </source>
</reference>
<organism evidence="1 2">
    <name type="scientific">Labedaea rhizosphaerae</name>
    <dbReference type="NCBI Taxonomy" id="598644"/>
    <lineage>
        <taxon>Bacteria</taxon>
        <taxon>Bacillati</taxon>
        <taxon>Actinomycetota</taxon>
        <taxon>Actinomycetes</taxon>
        <taxon>Pseudonocardiales</taxon>
        <taxon>Pseudonocardiaceae</taxon>
        <taxon>Labedaea</taxon>
    </lineage>
</organism>
<evidence type="ECO:0000313" key="1">
    <source>
        <dbReference type="EMBL" id="TDQ00822.1"/>
    </source>
</evidence>
<keyword evidence="2" id="KW-1185">Reference proteome</keyword>